<evidence type="ECO:0000256" key="6">
    <source>
        <dbReference type="RuleBase" id="RU004396"/>
    </source>
</evidence>
<comment type="subcellular location">
    <subcellularLocation>
        <location evidence="1">Mitochondrion inner membrane</location>
    </subcellularLocation>
</comment>
<evidence type="ECO:0000256" key="2">
    <source>
        <dbReference type="ARBA" id="ARBA00022792"/>
    </source>
</evidence>
<dbReference type="Proteomes" id="UP000620104">
    <property type="component" value="Unassembled WGS sequence"/>
</dbReference>
<comment type="caution">
    <text evidence="7">The sequence shown here is derived from an EMBL/GenBank/DDBJ whole genome shotgun (WGS) entry which is preliminary data.</text>
</comment>
<dbReference type="PANTHER" id="PTHR11504">
    <property type="entry name" value="CYTOCHROME C OXIDASE POLYPEPTIDE VIA"/>
    <property type="match status" value="1"/>
</dbReference>
<evidence type="ECO:0000256" key="1">
    <source>
        <dbReference type="ARBA" id="ARBA00004273"/>
    </source>
</evidence>
<dbReference type="Pfam" id="PF02046">
    <property type="entry name" value="COX6A"/>
    <property type="match status" value="1"/>
</dbReference>
<reference evidence="7" key="1">
    <citation type="submission" date="2020-07" db="EMBL/GenBank/DDBJ databases">
        <title>Draft Genome Sequence of a Deep-Sea Yeast, Naganishia (Cryptococcus) liquefaciens strain N6.</title>
        <authorList>
            <person name="Han Y.W."/>
            <person name="Kajitani R."/>
            <person name="Morimoto H."/>
            <person name="Parhat M."/>
            <person name="Tsubouchi H."/>
            <person name="Bakenova O."/>
            <person name="Ogata M."/>
            <person name="Argunhan B."/>
            <person name="Aoki R."/>
            <person name="Kajiwara S."/>
            <person name="Itoh T."/>
            <person name="Iwasaki H."/>
        </authorList>
    </citation>
    <scope>NUCLEOTIDE SEQUENCE</scope>
    <source>
        <strain evidence="7">N6</strain>
    </source>
</reference>
<evidence type="ECO:0000313" key="7">
    <source>
        <dbReference type="EMBL" id="GHJ87084.1"/>
    </source>
</evidence>
<evidence type="ECO:0000313" key="8">
    <source>
        <dbReference type="Proteomes" id="UP000620104"/>
    </source>
</evidence>
<organism evidence="7 8">
    <name type="scientific">Naganishia liquefaciens</name>
    <dbReference type="NCBI Taxonomy" id="104408"/>
    <lineage>
        <taxon>Eukaryota</taxon>
        <taxon>Fungi</taxon>
        <taxon>Dikarya</taxon>
        <taxon>Basidiomycota</taxon>
        <taxon>Agaricomycotina</taxon>
        <taxon>Tremellomycetes</taxon>
        <taxon>Filobasidiales</taxon>
        <taxon>Filobasidiaceae</taxon>
        <taxon>Naganishia</taxon>
    </lineage>
</organism>
<dbReference type="GO" id="GO:0006123">
    <property type="term" value="P:mitochondrial electron transport, cytochrome c to oxygen"/>
    <property type="evidence" value="ECO:0007669"/>
    <property type="project" value="TreeGrafter"/>
</dbReference>
<evidence type="ECO:0000256" key="4">
    <source>
        <dbReference type="ARBA" id="ARBA00023128"/>
    </source>
</evidence>
<dbReference type="InterPro" id="IPR036418">
    <property type="entry name" value="Cyt_c_oxidase_su6a_sf"/>
</dbReference>
<dbReference type="SUPFAM" id="SSF81411">
    <property type="entry name" value="Mitochondrial cytochrome c oxidase subunit VIa"/>
    <property type="match status" value="1"/>
</dbReference>
<comment type="similarity">
    <text evidence="6">Belongs to the cytochrome c oxidase subunit 6A family.</text>
</comment>
<accession>A0A8H3YF09</accession>
<dbReference type="InterPro" id="IPR001349">
    <property type="entry name" value="Cyt_c_oxidase_su6a"/>
</dbReference>
<dbReference type="PANTHER" id="PTHR11504:SF0">
    <property type="entry name" value="CYTOCHROME C OXIDASE SUBUNIT"/>
    <property type="match status" value="1"/>
</dbReference>
<keyword evidence="5" id="KW-0472">Membrane</keyword>
<evidence type="ECO:0008006" key="9">
    <source>
        <dbReference type="Google" id="ProtNLM"/>
    </source>
</evidence>
<keyword evidence="8" id="KW-1185">Reference proteome</keyword>
<dbReference type="GO" id="GO:0005743">
    <property type="term" value="C:mitochondrial inner membrane"/>
    <property type="evidence" value="ECO:0007669"/>
    <property type="project" value="UniProtKB-SubCell"/>
</dbReference>
<gene>
    <name evidence="7" type="ORF">NliqN6_3486</name>
</gene>
<dbReference type="Gene3D" id="4.10.95.10">
    <property type="entry name" value="Cytochrome c oxidase, subunit VIa"/>
    <property type="match status" value="1"/>
</dbReference>
<keyword evidence="4" id="KW-0496">Mitochondrion</keyword>
<keyword evidence="2" id="KW-0999">Mitochondrion inner membrane</keyword>
<dbReference type="OrthoDB" id="5947505at2759"/>
<proteinExistence type="inferred from homology"/>
<dbReference type="EMBL" id="BLZA01000021">
    <property type="protein sequence ID" value="GHJ87084.1"/>
    <property type="molecule type" value="Genomic_DNA"/>
</dbReference>
<name>A0A8H3YF09_9TREE</name>
<evidence type="ECO:0000256" key="3">
    <source>
        <dbReference type="ARBA" id="ARBA00022946"/>
    </source>
</evidence>
<dbReference type="AlphaFoldDB" id="A0A8H3YF09"/>
<protein>
    <recommendedName>
        <fullName evidence="9">Cytochrome c oxidase subunit 6a</fullName>
    </recommendedName>
</protein>
<dbReference type="GO" id="GO:0030234">
    <property type="term" value="F:enzyme regulator activity"/>
    <property type="evidence" value="ECO:0007669"/>
    <property type="project" value="TreeGrafter"/>
</dbReference>
<keyword evidence="3" id="KW-0809">Transit peptide</keyword>
<evidence type="ECO:0000256" key="5">
    <source>
        <dbReference type="ARBA" id="ARBA00023136"/>
    </source>
</evidence>
<sequence length="125" mass="13936">MFRVAASSVRIAAKGVRGAATVSGGSANEFKALRDATKAHAAETSDLWRKISFYVCVPGAIVGALWVKQVEDEHHHHLQHLKEENGGELPERPIYPYMNIRNRPFPWGNQALFFNPEVNIPVSEE</sequence>